<dbReference type="PRINTS" id="PR00463">
    <property type="entry name" value="EP450I"/>
</dbReference>
<proteinExistence type="inferred from homology"/>
<dbReference type="GO" id="GO:0020037">
    <property type="term" value="F:heme binding"/>
    <property type="evidence" value="ECO:0007669"/>
    <property type="project" value="InterPro"/>
</dbReference>
<dbReference type="GO" id="GO:0051762">
    <property type="term" value="P:sesquiterpene biosynthetic process"/>
    <property type="evidence" value="ECO:0007669"/>
    <property type="project" value="UniProtKB-ARBA"/>
</dbReference>
<dbReference type="PANTHER" id="PTHR47955:SF16">
    <property type="entry name" value="CYTOCHROME P450"/>
    <property type="match status" value="1"/>
</dbReference>
<comment type="similarity">
    <text evidence="1">Belongs to the cytochrome P450 family.</text>
</comment>
<dbReference type="GO" id="GO:0016705">
    <property type="term" value="F:oxidoreductase activity, acting on paired donors, with incorporation or reduction of molecular oxygen"/>
    <property type="evidence" value="ECO:0007669"/>
    <property type="project" value="InterPro"/>
</dbReference>
<evidence type="ECO:0000256" key="5">
    <source>
        <dbReference type="ARBA" id="ARBA00023004"/>
    </source>
</evidence>
<evidence type="ECO:0000313" key="7">
    <source>
        <dbReference type="EMBL" id="PWA64412.1"/>
    </source>
</evidence>
<sequence length="287" mass="32817">MFITLMLFKWISFHPNTKKNFPPSPPKLPIIGNLLQLRQIPQRSLRDLSEKYGPLMLLHLGNKPTLVVSSADVAREVMKTHDLAFSDRPSLSIPNILFYGSSDIAFSRYGEYWRKLKSIVVLHLLSSTRVKSFRQVREEEIGHMISVLRERRGSIIDLSALLYCLTSNILCRVTFGKKYEGLGITDKVKQCMDMLGAFCVGNHIPWLSWIDRLSGLEGKARKLSIELDNFLQGVIDEHLNKETREDAQGEMARNFVDTLRDIQRDNTNNFILHTTTLKAVVMVCRGI</sequence>
<keyword evidence="5" id="KW-0408">Iron</keyword>
<keyword evidence="2" id="KW-0349">Heme</keyword>
<dbReference type="EMBL" id="PKPP01004426">
    <property type="protein sequence ID" value="PWA64412.1"/>
    <property type="molecule type" value="Genomic_DNA"/>
</dbReference>
<dbReference type="InterPro" id="IPR036396">
    <property type="entry name" value="Cyt_P450_sf"/>
</dbReference>
<evidence type="ECO:0000256" key="1">
    <source>
        <dbReference type="ARBA" id="ARBA00010617"/>
    </source>
</evidence>
<dbReference type="GO" id="GO:0004497">
    <property type="term" value="F:monooxygenase activity"/>
    <property type="evidence" value="ECO:0007669"/>
    <property type="project" value="UniProtKB-KW"/>
</dbReference>
<dbReference type="OrthoDB" id="1470350at2759"/>
<dbReference type="Pfam" id="PF00067">
    <property type="entry name" value="p450"/>
    <property type="match status" value="1"/>
</dbReference>
<reference evidence="7 8" key="1">
    <citation type="journal article" date="2018" name="Mol. Plant">
        <title>The genome of Artemisia annua provides insight into the evolution of Asteraceae family and artemisinin biosynthesis.</title>
        <authorList>
            <person name="Shen Q."/>
            <person name="Zhang L."/>
            <person name="Liao Z."/>
            <person name="Wang S."/>
            <person name="Yan T."/>
            <person name="Shi P."/>
            <person name="Liu M."/>
            <person name="Fu X."/>
            <person name="Pan Q."/>
            <person name="Wang Y."/>
            <person name="Lv Z."/>
            <person name="Lu X."/>
            <person name="Zhang F."/>
            <person name="Jiang W."/>
            <person name="Ma Y."/>
            <person name="Chen M."/>
            <person name="Hao X."/>
            <person name="Li L."/>
            <person name="Tang Y."/>
            <person name="Lv G."/>
            <person name="Zhou Y."/>
            <person name="Sun X."/>
            <person name="Brodelius P.E."/>
            <person name="Rose J.K.C."/>
            <person name="Tang K."/>
        </authorList>
    </citation>
    <scope>NUCLEOTIDE SEQUENCE [LARGE SCALE GENOMIC DNA]</scope>
    <source>
        <strain evidence="8">cv. Huhao1</strain>
        <tissue evidence="7">Leaf</tissue>
    </source>
</reference>
<evidence type="ECO:0000256" key="3">
    <source>
        <dbReference type="ARBA" id="ARBA00022723"/>
    </source>
</evidence>
<organism evidence="7 8">
    <name type="scientific">Artemisia annua</name>
    <name type="common">Sweet wormwood</name>
    <dbReference type="NCBI Taxonomy" id="35608"/>
    <lineage>
        <taxon>Eukaryota</taxon>
        <taxon>Viridiplantae</taxon>
        <taxon>Streptophyta</taxon>
        <taxon>Embryophyta</taxon>
        <taxon>Tracheophyta</taxon>
        <taxon>Spermatophyta</taxon>
        <taxon>Magnoliopsida</taxon>
        <taxon>eudicotyledons</taxon>
        <taxon>Gunneridae</taxon>
        <taxon>Pentapetalae</taxon>
        <taxon>asterids</taxon>
        <taxon>campanulids</taxon>
        <taxon>Asterales</taxon>
        <taxon>Asteraceae</taxon>
        <taxon>Asteroideae</taxon>
        <taxon>Anthemideae</taxon>
        <taxon>Artemisiinae</taxon>
        <taxon>Artemisia</taxon>
    </lineage>
</organism>
<dbReference type="InterPro" id="IPR002401">
    <property type="entry name" value="Cyt_P450_E_grp-I"/>
</dbReference>
<keyword evidence="6" id="KW-0503">Monooxygenase</keyword>
<keyword evidence="4" id="KW-0560">Oxidoreductase</keyword>
<dbReference type="Gene3D" id="1.10.630.10">
    <property type="entry name" value="Cytochrome P450"/>
    <property type="match status" value="1"/>
</dbReference>
<gene>
    <name evidence="7" type="ORF">CTI12_AA344640</name>
</gene>
<dbReference type="InterPro" id="IPR001128">
    <property type="entry name" value="Cyt_P450"/>
</dbReference>
<accession>A0A2U1MT44</accession>
<evidence type="ECO:0000256" key="2">
    <source>
        <dbReference type="ARBA" id="ARBA00022617"/>
    </source>
</evidence>
<dbReference type="GO" id="GO:0005506">
    <property type="term" value="F:iron ion binding"/>
    <property type="evidence" value="ECO:0007669"/>
    <property type="project" value="InterPro"/>
</dbReference>
<evidence type="ECO:0000313" key="8">
    <source>
        <dbReference type="Proteomes" id="UP000245207"/>
    </source>
</evidence>
<protein>
    <submittedName>
        <fullName evidence="7">Cytochrome P450</fullName>
    </submittedName>
</protein>
<comment type="caution">
    <text evidence="7">The sequence shown here is derived from an EMBL/GenBank/DDBJ whole genome shotgun (WGS) entry which is preliminary data.</text>
</comment>
<evidence type="ECO:0000256" key="6">
    <source>
        <dbReference type="ARBA" id="ARBA00023033"/>
    </source>
</evidence>
<keyword evidence="3" id="KW-0479">Metal-binding</keyword>
<keyword evidence="8" id="KW-1185">Reference proteome</keyword>
<dbReference type="Proteomes" id="UP000245207">
    <property type="component" value="Unassembled WGS sequence"/>
</dbReference>
<dbReference type="SUPFAM" id="SSF48264">
    <property type="entry name" value="Cytochrome P450"/>
    <property type="match status" value="1"/>
</dbReference>
<evidence type="ECO:0000256" key="4">
    <source>
        <dbReference type="ARBA" id="ARBA00023002"/>
    </source>
</evidence>
<dbReference type="AlphaFoldDB" id="A0A2U1MT44"/>
<dbReference type="PANTHER" id="PTHR47955">
    <property type="entry name" value="CYTOCHROME P450 FAMILY 71 PROTEIN"/>
    <property type="match status" value="1"/>
</dbReference>
<name>A0A2U1MT44_ARTAN</name>